<comment type="caution">
    <text evidence="1">The sequence shown here is derived from an EMBL/GenBank/DDBJ whole genome shotgun (WGS) entry which is preliminary data.</text>
</comment>
<dbReference type="AlphaFoldDB" id="A0A8J3FC41"/>
<organism evidence="1 2">
    <name type="scientific">Calditerricola satsumensis</name>
    <dbReference type="NCBI Taxonomy" id="373054"/>
    <lineage>
        <taxon>Bacteria</taxon>
        <taxon>Bacillati</taxon>
        <taxon>Bacillota</taxon>
        <taxon>Bacilli</taxon>
        <taxon>Bacillales</taxon>
        <taxon>Bacillaceae</taxon>
        <taxon>Calditerricola</taxon>
    </lineage>
</organism>
<protein>
    <submittedName>
        <fullName evidence="1">Uncharacterized protein</fullName>
    </submittedName>
</protein>
<dbReference type="EMBL" id="BMOF01000016">
    <property type="protein sequence ID" value="GGJ98678.1"/>
    <property type="molecule type" value="Genomic_DNA"/>
</dbReference>
<evidence type="ECO:0000313" key="2">
    <source>
        <dbReference type="Proteomes" id="UP000637720"/>
    </source>
</evidence>
<reference evidence="1" key="1">
    <citation type="journal article" date="2014" name="Int. J. Syst. Evol. Microbiol.">
        <title>Complete genome sequence of Corynebacterium casei LMG S-19264T (=DSM 44701T), isolated from a smear-ripened cheese.</title>
        <authorList>
            <consortium name="US DOE Joint Genome Institute (JGI-PGF)"/>
            <person name="Walter F."/>
            <person name="Albersmeier A."/>
            <person name="Kalinowski J."/>
            <person name="Ruckert C."/>
        </authorList>
    </citation>
    <scope>NUCLEOTIDE SEQUENCE</scope>
    <source>
        <strain evidence="1">JCM 14719</strain>
    </source>
</reference>
<dbReference type="Pfam" id="PF16258">
    <property type="entry name" value="DUF4912"/>
    <property type="match status" value="1"/>
</dbReference>
<gene>
    <name evidence="1" type="ORF">GCM10007043_10810</name>
</gene>
<keyword evidence="2" id="KW-1185">Reference proteome</keyword>
<dbReference type="Proteomes" id="UP000637720">
    <property type="component" value="Unassembled WGS sequence"/>
</dbReference>
<dbReference type="RefSeq" id="WP_054671519.1">
    <property type="nucleotide sequence ID" value="NZ_BMOF01000016.1"/>
</dbReference>
<reference evidence="1" key="2">
    <citation type="submission" date="2020-09" db="EMBL/GenBank/DDBJ databases">
        <authorList>
            <person name="Sun Q."/>
            <person name="Ohkuma M."/>
        </authorList>
    </citation>
    <scope>NUCLEOTIDE SEQUENCE</scope>
    <source>
        <strain evidence="1">JCM 14719</strain>
    </source>
</reference>
<evidence type="ECO:0000313" key="1">
    <source>
        <dbReference type="EMBL" id="GGJ98678.1"/>
    </source>
</evidence>
<name>A0A8J3FC41_9BACI</name>
<dbReference type="InterPro" id="IPR032585">
    <property type="entry name" value="DUF4912"/>
</dbReference>
<accession>A0A8J3FC41</accession>
<sequence>MRANPSASSRDVDGPSIRIKWSEGGTLVATWQLSEEVKSELKRRFALPPHELPFVLRLYDVTDRDVRNDGLDKYVDFEVNGQALEWRLYGIEPGRNYRVDLGVRLLDGRFWPLIRSEAV</sequence>
<proteinExistence type="predicted"/>